<reference evidence="3 5" key="2">
    <citation type="submission" date="2019-10" db="EMBL/GenBank/DDBJ databases">
        <authorList>
            <person name="Karimi E."/>
        </authorList>
    </citation>
    <scope>NUCLEOTIDE SEQUENCE [LARGE SCALE GENOMIC DNA]</scope>
    <source>
        <strain evidence="3">Sphingobacterium sp. 8BC</strain>
    </source>
</reference>
<name>A0A2X2JKP0_SPHMU</name>
<keyword evidence="1" id="KW-0732">Signal</keyword>
<dbReference type="RefSeq" id="WP_070565717.1">
    <property type="nucleotide sequence ID" value="NZ_CP069793.1"/>
</dbReference>
<evidence type="ECO:0000256" key="1">
    <source>
        <dbReference type="SAM" id="SignalP"/>
    </source>
</evidence>
<evidence type="ECO:0000313" key="3">
    <source>
        <dbReference type="EMBL" id="VXD07100.1"/>
    </source>
</evidence>
<dbReference type="EMBL" id="UAUU01000011">
    <property type="protein sequence ID" value="SPZ94498.1"/>
    <property type="molecule type" value="Genomic_DNA"/>
</dbReference>
<feature type="signal peptide" evidence="1">
    <location>
        <begin position="1"/>
        <end position="39"/>
    </location>
</feature>
<gene>
    <name evidence="2" type="ORF">NCTC11343_05339</name>
    <name evidence="3" type="ORF">SPHINGO8BC_80035</name>
</gene>
<organism evidence="2 4">
    <name type="scientific">Sphingobacterium multivorum</name>
    <dbReference type="NCBI Taxonomy" id="28454"/>
    <lineage>
        <taxon>Bacteria</taxon>
        <taxon>Pseudomonadati</taxon>
        <taxon>Bacteroidota</taxon>
        <taxon>Sphingobacteriia</taxon>
        <taxon>Sphingobacteriales</taxon>
        <taxon>Sphingobacteriaceae</taxon>
        <taxon>Sphingobacterium</taxon>
    </lineage>
</organism>
<dbReference type="GeneID" id="97180147"/>
<protein>
    <submittedName>
        <fullName evidence="2">Domain of uncharacterized function (DUF3471)</fullName>
    </submittedName>
</protein>
<evidence type="ECO:0000313" key="4">
    <source>
        <dbReference type="Proteomes" id="UP000251241"/>
    </source>
</evidence>
<evidence type="ECO:0000313" key="2">
    <source>
        <dbReference type="EMBL" id="SPZ94498.1"/>
    </source>
</evidence>
<dbReference type="Proteomes" id="UP000251241">
    <property type="component" value="Unassembled WGS sequence"/>
</dbReference>
<sequence length="231" mass="26355">MIQYTKPSGYSRAIRQFSKATYGLLVGACCLFASIDTFAQSASKDSPQQQQLVPLKSFQGYYQLPNKVAFIAFEEQDNNLYATQLWDQKKRYQLVRKDDTHFESKNEGYAIEFLKDDSGDFSQTKILGRILCERVPFDPTKIASLTASQLKQLAGTYLKVNDNNFKIQIDPSSTGLTLTQSWDNKTISFTPRSEFFFLNDDGTFPLTFSVANGKVEQMQCFENDVWLKTDQ</sequence>
<feature type="chain" id="PRO_5036058357" evidence="1">
    <location>
        <begin position="40"/>
        <end position="231"/>
    </location>
</feature>
<proteinExistence type="predicted"/>
<accession>A0A654DMX5</accession>
<dbReference type="EMBL" id="CABWMV010000027">
    <property type="protein sequence ID" value="VXD07100.1"/>
    <property type="molecule type" value="Genomic_DNA"/>
</dbReference>
<reference evidence="2 4" key="1">
    <citation type="submission" date="2018-06" db="EMBL/GenBank/DDBJ databases">
        <authorList>
            <consortium name="Pathogen Informatics"/>
            <person name="Doyle S."/>
        </authorList>
    </citation>
    <scope>NUCLEOTIDE SEQUENCE [LARGE SCALE GENOMIC DNA]</scope>
    <source>
        <strain evidence="2 4">NCTC11343</strain>
    </source>
</reference>
<accession>A0A2X2JKP0</accession>
<evidence type="ECO:0000313" key="5">
    <source>
        <dbReference type="Proteomes" id="UP000432350"/>
    </source>
</evidence>
<dbReference type="AlphaFoldDB" id="A0A2X2JKP0"/>
<dbReference type="Proteomes" id="UP000432350">
    <property type="component" value="Unassembled WGS sequence"/>
</dbReference>